<name>A0A4Q9M8H3_9APHY</name>
<sequence length="331" mass="37346">KDPIARVTSSITLSSALRQSVRAMWSNQCALCGSTLELQAAHILSRTAIENYSLHWLIVVGLLEQGFKKTDPRNFILLCQHCHTLYDSDAFAICPSLDWIEAVIETERKRQEGTDWIAKQRTFYEIPEPDEVMVIFTKYSGAPGQRNNLEIGGIYNQFTLLSEDGTTTVPQRVYQKQGSEAPRTQIQWKETEDGIVAALSLPNAKTKPLMAVFAAKSSYSFAGFWAPMVVERPDGHEIPFAAWAYWSKLQELMNVLNTNLPMSTKIQAPIVELYDQLLSRREEEEDIEGTGDWSMRADTSLVEDEDSIQDIDPDASMIAQPPTTPPQERDR</sequence>
<dbReference type="EMBL" id="ML143507">
    <property type="protein sequence ID" value="TBU23355.1"/>
    <property type="molecule type" value="Genomic_DNA"/>
</dbReference>
<proteinExistence type="predicted"/>
<evidence type="ECO:0000259" key="2">
    <source>
        <dbReference type="Pfam" id="PF13391"/>
    </source>
</evidence>
<feature type="non-terminal residue" evidence="3">
    <location>
        <position position="1"/>
    </location>
</feature>
<feature type="region of interest" description="Disordered" evidence="1">
    <location>
        <begin position="282"/>
        <end position="331"/>
    </location>
</feature>
<feature type="domain" description="HNH nuclease" evidence="2">
    <location>
        <begin position="29"/>
        <end position="93"/>
    </location>
</feature>
<gene>
    <name evidence="3" type="ORF">BD311DRAFT_602881</name>
</gene>
<protein>
    <recommendedName>
        <fullName evidence="2">HNH nuclease domain-containing protein</fullName>
    </recommendedName>
</protein>
<feature type="non-terminal residue" evidence="3">
    <location>
        <position position="331"/>
    </location>
</feature>
<dbReference type="Proteomes" id="UP000292957">
    <property type="component" value="Unassembled WGS sequence"/>
</dbReference>
<evidence type="ECO:0000256" key="1">
    <source>
        <dbReference type="SAM" id="MobiDB-lite"/>
    </source>
</evidence>
<accession>A0A4Q9M8H3</accession>
<dbReference type="InterPro" id="IPR003615">
    <property type="entry name" value="HNH_nuc"/>
</dbReference>
<evidence type="ECO:0000313" key="3">
    <source>
        <dbReference type="EMBL" id="TBU23355.1"/>
    </source>
</evidence>
<dbReference type="AlphaFoldDB" id="A0A4Q9M8H3"/>
<organism evidence="3">
    <name type="scientific">Dichomitus squalens</name>
    <dbReference type="NCBI Taxonomy" id="114155"/>
    <lineage>
        <taxon>Eukaryota</taxon>
        <taxon>Fungi</taxon>
        <taxon>Dikarya</taxon>
        <taxon>Basidiomycota</taxon>
        <taxon>Agaricomycotina</taxon>
        <taxon>Agaricomycetes</taxon>
        <taxon>Polyporales</taxon>
        <taxon>Polyporaceae</taxon>
        <taxon>Dichomitus</taxon>
    </lineage>
</organism>
<feature type="compositionally biased region" description="Acidic residues" evidence="1">
    <location>
        <begin position="301"/>
        <end position="313"/>
    </location>
</feature>
<dbReference type="Pfam" id="PF13391">
    <property type="entry name" value="HNH_2"/>
    <property type="match status" value="1"/>
</dbReference>
<reference evidence="3" key="1">
    <citation type="submission" date="2019-01" db="EMBL/GenBank/DDBJ databases">
        <title>Draft genome sequences of three monokaryotic isolates of the white-rot basidiomycete fungus Dichomitus squalens.</title>
        <authorList>
            <consortium name="DOE Joint Genome Institute"/>
            <person name="Lopez S.C."/>
            <person name="Andreopoulos B."/>
            <person name="Pangilinan J."/>
            <person name="Lipzen A."/>
            <person name="Riley R."/>
            <person name="Ahrendt S."/>
            <person name="Ng V."/>
            <person name="Barry K."/>
            <person name="Daum C."/>
            <person name="Grigoriev I.V."/>
            <person name="Hilden K.S."/>
            <person name="Makela M.R."/>
            <person name="de Vries R.P."/>
        </authorList>
    </citation>
    <scope>NUCLEOTIDE SEQUENCE [LARGE SCALE GENOMIC DNA]</scope>
    <source>
        <strain evidence="3">OM18370.1</strain>
    </source>
</reference>